<gene>
    <name evidence="2" type="ORF">BDK88_3223</name>
</gene>
<feature type="transmembrane region" description="Helical" evidence="1">
    <location>
        <begin position="131"/>
        <end position="153"/>
    </location>
</feature>
<keyword evidence="1" id="KW-0812">Transmembrane</keyword>
<proteinExistence type="predicted"/>
<feature type="transmembrane region" description="Helical" evidence="1">
    <location>
        <begin position="17"/>
        <end position="33"/>
    </location>
</feature>
<feature type="transmembrane region" description="Helical" evidence="1">
    <location>
        <begin position="45"/>
        <end position="67"/>
    </location>
</feature>
<name>A0A482Y9W4_9EURY</name>
<dbReference type="Proteomes" id="UP000291097">
    <property type="component" value="Unassembled WGS sequence"/>
</dbReference>
<evidence type="ECO:0000313" key="2">
    <source>
        <dbReference type="EMBL" id="RZV08256.1"/>
    </source>
</evidence>
<evidence type="ECO:0000313" key="3">
    <source>
        <dbReference type="Proteomes" id="UP000291097"/>
    </source>
</evidence>
<dbReference type="AlphaFoldDB" id="A0A482Y9W4"/>
<dbReference type="EMBL" id="SHMP01000006">
    <property type="protein sequence ID" value="RZV08256.1"/>
    <property type="molecule type" value="Genomic_DNA"/>
</dbReference>
<keyword evidence="1" id="KW-0472">Membrane</keyword>
<sequence length="159" mass="17486">MRWITEKNAPFVKRTRVVLLLIGTVGVGLWIGVNQSTMYGPLAEIPQVLAVTCFLGFISLYVTRLIVKSSIRRTDPTRNERKWLTVIENIGTVLILLLIGLSFVALLNGVAYFALGRQWFISPAQAGGVQFFFLAGIVLTPIAVGVLSTILMAHCSHTQ</sequence>
<evidence type="ECO:0000256" key="1">
    <source>
        <dbReference type="SAM" id="Phobius"/>
    </source>
</evidence>
<feature type="transmembrane region" description="Helical" evidence="1">
    <location>
        <begin position="87"/>
        <end position="111"/>
    </location>
</feature>
<protein>
    <submittedName>
        <fullName evidence="2">Uncharacterized protein</fullName>
    </submittedName>
</protein>
<accession>A0A482Y9W4</accession>
<keyword evidence="1" id="KW-1133">Transmembrane helix</keyword>
<reference evidence="2 3" key="1">
    <citation type="submission" date="2019-02" db="EMBL/GenBank/DDBJ databases">
        <title>Genomic Encyclopedia of Archaeal and Bacterial Type Strains, Phase II (KMG-II): from individual species to whole genera.</title>
        <authorList>
            <person name="Goeker M."/>
        </authorList>
    </citation>
    <scope>NUCLEOTIDE SEQUENCE [LARGE SCALE GENOMIC DNA]</scope>
    <source>
        <strain evidence="2 3">DSM 18328</strain>
    </source>
</reference>
<comment type="caution">
    <text evidence="2">The sequence shown here is derived from an EMBL/GenBank/DDBJ whole genome shotgun (WGS) entry which is preliminary data.</text>
</comment>
<organism evidence="2 3">
    <name type="scientific">Natrinema hispanicum</name>
    <dbReference type="NCBI Taxonomy" id="392421"/>
    <lineage>
        <taxon>Archaea</taxon>
        <taxon>Methanobacteriati</taxon>
        <taxon>Methanobacteriota</taxon>
        <taxon>Stenosarchaea group</taxon>
        <taxon>Halobacteria</taxon>
        <taxon>Halobacteriales</taxon>
        <taxon>Natrialbaceae</taxon>
        <taxon>Natrinema</taxon>
    </lineage>
</organism>